<proteinExistence type="predicted"/>
<name>A0A1N7LBY0_9BACL</name>
<dbReference type="Proteomes" id="UP000186795">
    <property type="component" value="Unassembled WGS sequence"/>
</dbReference>
<evidence type="ECO:0000313" key="2">
    <source>
        <dbReference type="Proteomes" id="UP000186795"/>
    </source>
</evidence>
<sequence length="282" mass="32009">MDLISYNDLLGSLSDLSMVKQNNGNLDEFIELKEQINTIVEDLSNLDDITEDNLCTLIQKEPDAVPILASCVGLGREKLRGQLTHRLGTGGWVKISRKEPQRVISMLEQFNLIERLKEQLSKEWTFNDVLLERYLWSSRSATSAQGQGRDLEDQIEEIVKNLGLSCSMRGRFTGRGGNTAPFDLAIPGENNPLIVGAAKGFNSTGSKLSDAVREIEELADVRLPRQFVFAFIDGIGWKRREADLRRIYNLWENQYIDGIYTLVHLERFKEDLKNAAVRHELL</sequence>
<gene>
    <name evidence="1" type="ORF">SAMN05421790_10480</name>
</gene>
<dbReference type="RefSeq" id="WP_076524398.1">
    <property type="nucleotide sequence ID" value="NZ_CP048103.1"/>
</dbReference>
<keyword evidence="1" id="KW-0540">Nuclease</keyword>
<keyword evidence="1" id="KW-0255">Endonuclease</keyword>
<organism evidence="1 2">
    <name type="scientific">Kroppenstedtia eburnea</name>
    <dbReference type="NCBI Taxonomy" id="714067"/>
    <lineage>
        <taxon>Bacteria</taxon>
        <taxon>Bacillati</taxon>
        <taxon>Bacillota</taxon>
        <taxon>Bacilli</taxon>
        <taxon>Bacillales</taxon>
        <taxon>Thermoactinomycetaceae</taxon>
        <taxon>Kroppenstedtia</taxon>
    </lineage>
</organism>
<dbReference type="GO" id="GO:0004519">
    <property type="term" value="F:endonuclease activity"/>
    <property type="evidence" value="ECO:0007669"/>
    <property type="project" value="UniProtKB-KW"/>
</dbReference>
<keyword evidence="1" id="KW-0378">Hydrolase</keyword>
<keyword evidence="2" id="KW-1185">Reference proteome</keyword>
<evidence type="ECO:0000313" key="1">
    <source>
        <dbReference type="EMBL" id="SIS71342.1"/>
    </source>
</evidence>
<reference evidence="2" key="1">
    <citation type="submission" date="2017-01" db="EMBL/GenBank/DDBJ databases">
        <authorList>
            <person name="Varghese N."/>
            <person name="Submissions S."/>
        </authorList>
    </citation>
    <scope>NUCLEOTIDE SEQUENCE [LARGE SCALE GENOMIC DNA]</scope>
    <source>
        <strain evidence="2">DSM 45196</strain>
    </source>
</reference>
<accession>A0A1N7LBY0</accession>
<dbReference type="EMBL" id="FTOD01000004">
    <property type="protein sequence ID" value="SIS71342.1"/>
    <property type="molecule type" value="Genomic_DNA"/>
</dbReference>
<protein>
    <submittedName>
        <fullName evidence="1">DpnII restriction endonuclease</fullName>
    </submittedName>
</protein>
<dbReference type="AlphaFoldDB" id="A0A1N7LBY0"/>